<evidence type="ECO:0000313" key="1">
    <source>
        <dbReference type="EMBL" id="KIM37872.1"/>
    </source>
</evidence>
<name>A0A0C2YA15_HEBCY</name>
<sequence length="83" mass="9213">MGYIPELKVAMLQTAPVVGAVHALPLSYVQVYGNNHSITSQLWSIPSGEKDLGKNEQASSRNELNRKFFTELEARREVGPLET</sequence>
<protein>
    <submittedName>
        <fullName evidence="1">Uncharacterized protein</fullName>
    </submittedName>
</protein>
<dbReference type="Proteomes" id="UP000053424">
    <property type="component" value="Unassembled WGS sequence"/>
</dbReference>
<reference evidence="2" key="2">
    <citation type="submission" date="2015-01" db="EMBL/GenBank/DDBJ databases">
        <title>Evolutionary Origins and Diversification of the Mycorrhizal Mutualists.</title>
        <authorList>
            <consortium name="DOE Joint Genome Institute"/>
            <consortium name="Mycorrhizal Genomics Consortium"/>
            <person name="Kohler A."/>
            <person name="Kuo A."/>
            <person name="Nagy L.G."/>
            <person name="Floudas D."/>
            <person name="Copeland A."/>
            <person name="Barry K.W."/>
            <person name="Cichocki N."/>
            <person name="Veneault-Fourrey C."/>
            <person name="LaButti K."/>
            <person name="Lindquist E.A."/>
            <person name="Lipzen A."/>
            <person name="Lundell T."/>
            <person name="Morin E."/>
            <person name="Murat C."/>
            <person name="Riley R."/>
            <person name="Ohm R."/>
            <person name="Sun H."/>
            <person name="Tunlid A."/>
            <person name="Henrissat B."/>
            <person name="Grigoriev I.V."/>
            <person name="Hibbett D.S."/>
            <person name="Martin F."/>
        </authorList>
    </citation>
    <scope>NUCLEOTIDE SEQUENCE [LARGE SCALE GENOMIC DNA]</scope>
    <source>
        <strain evidence="2">h7</strain>
    </source>
</reference>
<proteinExistence type="predicted"/>
<dbReference type="HOGENOM" id="CLU_2542818_0_0_1"/>
<dbReference type="AlphaFoldDB" id="A0A0C2YA15"/>
<dbReference type="EMBL" id="KN831794">
    <property type="protein sequence ID" value="KIM37872.1"/>
    <property type="molecule type" value="Genomic_DNA"/>
</dbReference>
<gene>
    <name evidence="1" type="ORF">M413DRAFT_30532</name>
</gene>
<evidence type="ECO:0000313" key="2">
    <source>
        <dbReference type="Proteomes" id="UP000053424"/>
    </source>
</evidence>
<accession>A0A0C2YA15</accession>
<keyword evidence="2" id="KW-1185">Reference proteome</keyword>
<organism evidence="1 2">
    <name type="scientific">Hebeloma cylindrosporum</name>
    <dbReference type="NCBI Taxonomy" id="76867"/>
    <lineage>
        <taxon>Eukaryota</taxon>
        <taxon>Fungi</taxon>
        <taxon>Dikarya</taxon>
        <taxon>Basidiomycota</taxon>
        <taxon>Agaricomycotina</taxon>
        <taxon>Agaricomycetes</taxon>
        <taxon>Agaricomycetidae</taxon>
        <taxon>Agaricales</taxon>
        <taxon>Agaricineae</taxon>
        <taxon>Hymenogastraceae</taxon>
        <taxon>Hebeloma</taxon>
    </lineage>
</organism>
<reference evidence="1 2" key="1">
    <citation type="submission" date="2014-04" db="EMBL/GenBank/DDBJ databases">
        <authorList>
            <consortium name="DOE Joint Genome Institute"/>
            <person name="Kuo A."/>
            <person name="Gay G."/>
            <person name="Dore J."/>
            <person name="Kohler A."/>
            <person name="Nagy L.G."/>
            <person name="Floudas D."/>
            <person name="Copeland A."/>
            <person name="Barry K.W."/>
            <person name="Cichocki N."/>
            <person name="Veneault-Fourrey C."/>
            <person name="LaButti K."/>
            <person name="Lindquist E.A."/>
            <person name="Lipzen A."/>
            <person name="Lundell T."/>
            <person name="Morin E."/>
            <person name="Murat C."/>
            <person name="Sun H."/>
            <person name="Tunlid A."/>
            <person name="Henrissat B."/>
            <person name="Grigoriev I.V."/>
            <person name="Hibbett D.S."/>
            <person name="Martin F."/>
            <person name="Nordberg H.P."/>
            <person name="Cantor M.N."/>
            <person name="Hua S.X."/>
        </authorList>
    </citation>
    <scope>NUCLEOTIDE SEQUENCE [LARGE SCALE GENOMIC DNA]</scope>
    <source>
        <strain evidence="2">h7</strain>
    </source>
</reference>